<gene>
    <name evidence="1" type="ORF">COB67_00520</name>
</gene>
<protein>
    <submittedName>
        <fullName evidence="1">Uncharacterized protein</fullName>
    </submittedName>
</protein>
<reference evidence="2" key="1">
    <citation type="submission" date="2017-08" db="EMBL/GenBank/DDBJ databases">
        <title>A dynamic microbial community with high functional redundancy inhabits the cold, oxic subseafloor aquifer.</title>
        <authorList>
            <person name="Tully B.J."/>
            <person name="Wheat C.G."/>
            <person name="Glazer B.T."/>
            <person name="Huber J.A."/>
        </authorList>
    </citation>
    <scope>NUCLEOTIDE SEQUENCE [LARGE SCALE GENOMIC DNA]</scope>
</reference>
<comment type="caution">
    <text evidence="1">The sequence shown here is derived from an EMBL/GenBank/DDBJ whole genome shotgun (WGS) entry which is preliminary data.</text>
</comment>
<name>A0A2A4TBR0_9DELT</name>
<evidence type="ECO:0000313" key="1">
    <source>
        <dbReference type="EMBL" id="PCI30972.1"/>
    </source>
</evidence>
<proteinExistence type="predicted"/>
<accession>A0A2A4TBR0</accession>
<dbReference type="Proteomes" id="UP000218113">
    <property type="component" value="Unassembled WGS sequence"/>
</dbReference>
<sequence>MKKVVLGLIALAVALSAEKTTKLLVSDYINNISEEQKSQICYIALGKSLKRCFSQDENKYTKYIIDNDPKKIKVSVLKDRALLCEMNALEINKDNKASEVKLHGIVDLRLDIAIIYGDQDDKLKKRENKAFFTYISQHNNECLLNENIFYE</sequence>
<evidence type="ECO:0000313" key="2">
    <source>
        <dbReference type="Proteomes" id="UP000218113"/>
    </source>
</evidence>
<dbReference type="EMBL" id="NVSR01000001">
    <property type="protein sequence ID" value="PCI30972.1"/>
    <property type="molecule type" value="Genomic_DNA"/>
</dbReference>
<organism evidence="1 2">
    <name type="scientific">SAR324 cluster bacterium</name>
    <dbReference type="NCBI Taxonomy" id="2024889"/>
    <lineage>
        <taxon>Bacteria</taxon>
        <taxon>Deltaproteobacteria</taxon>
        <taxon>SAR324 cluster</taxon>
    </lineage>
</organism>
<dbReference type="AlphaFoldDB" id="A0A2A4TBR0"/>